<dbReference type="HOGENOM" id="CLU_034479_0_0_1"/>
<dbReference type="Pfam" id="PF05049">
    <property type="entry name" value="IIGP"/>
    <property type="match status" value="1"/>
</dbReference>
<dbReference type="OrthoDB" id="422720at2759"/>
<dbReference type="InterPro" id="IPR030385">
    <property type="entry name" value="G_IRG_dom"/>
</dbReference>
<dbReference type="PANTHER" id="PTHR14143:SF1">
    <property type="entry name" value="IRG-TYPE G DOMAIN-CONTAINING PROTEIN"/>
    <property type="match status" value="1"/>
</dbReference>
<dbReference type="Proteomes" id="UP000014074">
    <property type="component" value="Unassembled WGS sequence"/>
</dbReference>
<dbReference type="EMBL" id="KB933147">
    <property type="protein sequence ID" value="EON99500.1"/>
    <property type="molecule type" value="Genomic_DNA"/>
</dbReference>
<dbReference type="Gene3D" id="3.40.50.300">
    <property type="entry name" value="P-loop containing nucleotide triphosphate hydrolases"/>
    <property type="match status" value="1"/>
</dbReference>
<dbReference type="AlphaFoldDB" id="R8BJJ7"/>
<dbReference type="GO" id="GO:0016020">
    <property type="term" value="C:membrane"/>
    <property type="evidence" value="ECO:0007669"/>
    <property type="project" value="InterPro"/>
</dbReference>
<evidence type="ECO:0000259" key="3">
    <source>
        <dbReference type="PROSITE" id="PS51716"/>
    </source>
</evidence>
<feature type="region of interest" description="Disordered" evidence="2">
    <location>
        <begin position="61"/>
        <end position="108"/>
    </location>
</feature>
<reference evidence="5" key="1">
    <citation type="journal article" date="2013" name="Genome Announc.">
        <title>Draft genome sequence of the ascomycete Phaeoacremonium aleophilum strain UCR-PA7, a causal agent of the esca disease complex in grapevines.</title>
        <authorList>
            <person name="Blanco-Ulate B."/>
            <person name="Rolshausen P."/>
            <person name="Cantu D."/>
        </authorList>
    </citation>
    <scope>NUCLEOTIDE SEQUENCE [LARGE SCALE GENOMIC DNA]</scope>
    <source>
        <strain evidence="5">UCR-PA7</strain>
    </source>
</reference>
<feature type="compositionally biased region" description="Basic and acidic residues" evidence="2">
    <location>
        <begin position="61"/>
        <end position="100"/>
    </location>
</feature>
<dbReference type="KEGG" id="tmn:UCRPA7_4979"/>
<dbReference type="PANTHER" id="PTHR14143">
    <property type="entry name" value="INTERFERON-INDUCIBLE GTPASE FAMILY MEMBER"/>
    <property type="match status" value="1"/>
</dbReference>
<dbReference type="SUPFAM" id="SSF52540">
    <property type="entry name" value="P-loop containing nucleoside triphosphate hydrolases"/>
    <property type="match status" value="1"/>
</dbReference>
<keyword evidence="5" id="KW-1185">Reference proteome</keyword>
<gene>
    <name evidence="4" type="ORF">UCRPA7_4979</name>
</gene>
<dbReference type="InterPro" id="IPR027417">
    <property type="entry name" value="P-loop_NTPase"/>
</dbReference>
<protein>
    <recommendedName>
        <fullName evidence="3">IRG-type G domain-containing protein</fullName>
    </recommendedName>
</protein>
<dbReference type="RefSeq" id="XP_007915727.1">
    <property type="nucleotide sequence ID" value="XM_007917536.1"/>
</dbReference>
<dbReference type="PROSITE" id="PS51716">
    <property type="entry name" value="G_IRG"/>
    <property type="match status" value="1"/>
</dbReference>
<proteinExistence type="inferred from homology"/>
<dbReference type="GO" id="GO:0005525">
    <property type="term" value="F:GTP binding"/>
    <property type="evidence" value="ECO:0007669"/>
    <property type="project" value="InterPro"/>
</dbReference>
<evidence type="ECO:0000256" key="1">
    <source>
        <dbReference type="ARBA" id="ARBA00005429"/>
    </source>
</evidence>
<name>R8BJJ7_PHAM7</name>
<dbReference type="InterPro" id="IPR007743">
    <property type="entry name" value="Immunity-related_GTPase-like"/>
</dbReference>
<dbReference type="GeneID" id="19325486"/>
<organism evidence="4 5">
    <name type="scientific">Phaeoacremonium minimum (strain UCR-PA7)</name>
    <name type="common">Esca disease fungus</name>
    <name type="synonym">Togninia minima</name>
    <dbReference type="NCBI Taxonomy" id="1286976"/>
    <lineage>
        <taxon>Eukaryota</taxon>
        <taxon>Fungi</taxon>
        <taxon>Dikarya</taxon>
        <taxon>Ascomycota</taxon>
        <taxon>Pezizomycotina</taxon>
        <taxon>Sordariomycetes</taxon>
        <taxon>Sordariomycetidae</taxon>
        <taxon>Togniniales</taxon>
        <taxon>Togniniaceae</taxon>
        <taxon>Phaeoacremonium</taxon>
    </lineage>
</organism>
<evidence type="ECO:0000313" key="5">
    <source>
        <dbReference type="Proteomes" id="UP000014074"/>
    </source>
</evidence>
<evidence type="ECO:0000256" key="2">
    <source>
        <dbReference type="SAM" id="MobiDB-lite"/>
    </source>
</evidence>
<comment type="similarity">
    <text evidence="1">Belongs to the TRAFAC class dynamin-like GTPase superfamily. IRG family.</text>
</comment>
<feature type="domain" description="IRG-type G" evidence="3">
    <location>
        <begin position="153"/>
        <end position="355"/>
    </location>
</feature>
<sequence>MAGWGGRANINTGSGRIQFEGSAAAILGAAALVLQAVGGNGNTDEIRRRRAAEIEAAEFKEKFKEQQKQAEEATKRAEEAEQSEKEQRAAKEDAHQRAAEAAEAQEQEVMKREEAEQRFMKEKRLRELGVEPTRKITEEDIRNARLAVGYVESCTNVGVVGRQNEGKSTLVNCFRGIDDDRDVRNAKVTESETTRVAKAYVDEEHSGMVWHDIPGGGTERFSAWGYYYKQKLYAYDKILLVHSATLSELDISIMQLCAYMRQECIVVRTKADIHIQNCHRRQKHTSVDAARKNYIRQVREETRKKTTQTQEVKALRLDFIDYIISEMGILQLVKKTGPPSEEYEHIVDEEELFRKLKLSG</sequence>
<dbReference type="eggNOG" id="ENOG502QS9R">
    <property type="taxonomic scope" value="Eukaryota"/>
</dbReference>
<evidence type="ECO:0000313" key="4">
    <source>
        <dbReference type="EMBL" id="EON99500.1"/>
    </source>
</evidence>
<accession>R8BJJ7</accession>